<protein>
    <submittedName>
        <fullName evidence="3">Xre family transcriptional regulator</fullName>
    </submittedName>
</protein>
<accession>A0A0U2UGD6</accession>
<evidence type="ECO:0000313" key="3">
    <source>
        <dbReference type="EMBL" id="ALS22252.1"/>
    </source>
</evidence>
<keyword evidence="4" id="KW-1185">Reference proteome</keyword>
<evidence type="ECO:0000256" key="1">
    <source>
        <dbReference type="ARBA" id="ARBA00023125"/>
    </source>
</evidence>
<reference evidence="4" key="1">
    <citation type="submission" date="2015-12" db="EMBL/GenBank/DDBJ databases">
        <title>Complete genome sequences of two moderately thermophilic Paenibacillus species.</title>
        <authorList>
            <person name="Butler R.III."/>
            <person name="Wang J."/>
            <person name="Stark B.C."/>
            <person name="Pombert J.-F."/>
        </authorList>
    </citation>
    <scope>NUCLEOTIDE SEQUENCE [LARGE SCALE GENOMIC DNA]</scope>
    <source>
        <strain evidence="4">32O-Y</strain>
    </source>
</reference>
<dbReference type="SMART" id="SM00530">
    <property type="entry name" value="HTH_XRE"/>
    <property type="match status" value="1"/>
</dbReference>
<name>A0A0U2UGD6_9BACL</name>
<dbReference type="GO" id="GO:0003677">
    <property type="term" value="F:DNA binding"/>
    <property type="evidence" value="ECO:0007669"/>
    <property type="project" value="UniProtKB-KW"/>
</dbReference>
<dbReference type="RefSeq" id="WP_062408562.1">
    <property type="nucleotide sequence ID" value="NZ_CP013652.1"/>
</dbReference>
<dbReference type="Gene3D" id="1.10.260.40">
    <property type="entry name" value="lambda repressor-like DNA-binding domains"/>
    <property type="match status" value="1"/>
</dbReference>
<sequence>MTIYNKLKELRHDLRMDQTQFADFIGVNKNLYNKWENQKGQPSLEWCFKIQLKTGKQIQDFIIYKPDEN</sequence>
<dbReference type="PANTHER" id="PTHR46558:SF4">
    <property type="entry name" value="DNA-BIDING PHAGE PROTEIN"/>
    <property type="match status" value="1"/>
</dbReference>
<evidence type="ECO:0000259" key="2">
    <source>
        <dbReference type="PROSITE" id="PS50943"/>
    </source>
</evidence>
<organism evidence="3 4">
    <name type="scientific">Paenibacillus naphthalenovorans</name>
    <dbReference type="NCBI Taxonomy" id="162209"/>
    <lineage>
        <taxon>Bacteria</taxon>
        <taxon>Bacillati</taxon>
        <taxon>Bacillota</taxon>
        <taxon>Bacilli</taxon>
        <taxon>Bacillales</taxon>
        <taxon>Paenibacillaceae</taxon>
        <taxon>Paenibacillus</taxon>
    </lineage>
</organism>
<dbReference type="Proteomes" id="UP000061660">
    <property type="component" value="Chromosome"/>
</dbReference>
<dbReference type="OrthoDB" id="2475196at2"/>
<dbReference type="PANTHER" id="PTHR46558">
    <property type="entry name" value="TRACRIPTIONAL REGULATORY PROTEIN-RELATED-RELATED"/>
    <property type="match status" value="1"/>
</dbReference>
<dbReference type="PROSITE" id="PS50943">
    <property type="entry name" value="HTH_CROC1"/>
    <property type="match status" value="1"/>
</dbReference>
<proteinExistence type="predicted"/>
<dbReference type="InterPro" id="IPR001387">
    <property type="entry name" value="Cro/C1-type_HTH"/>
</dbReference>
<dbReference type="InterPro" id="IPR010982">
    <property type="entry name" value="Lambda_DNA-bd_dom_sf"/>
</dbReference>
<dbReference type="KEGG" id="pnp:IJ22_18780"/>
<feature type="domain" description="HTH cro/C1-type" evidence="2">
    <location>
        <begin position="7"/>
        <end position="61"/>
    </location>
</feature>
<reference evidence="3 4" key="2">
    <citation type="journal article" date="2016" name="Genome Announc.">
        <title>Complete Genome Sequences of Two Interactive Moderate Thermophiles, Paenibacillus napthalenovorans 32O-Y and Paenibacillus sp. 32O-W.</title>
        <authorList>
            <person name="Butler R.R.III."/>
            <person name="Wang J."/>
            <person name="Stark B.C."/>
            <person name="Pombert J.F."/>
        </authorList>
    </citation>
    <scope>NUCLEOTIDE SEQUENCE [LARGE SCALE GENOMIC DNA]</scope>
    <source>
        <strain evidence="3 4">32O-Y</strain>
    </source>
</reference>
<evidence type="ECO:0000313" key="4">
    <source>
        <dbReference type="Proteomes" id="UP000061660"/>
    </source>
</evidence>
<gene>
    <name evidence="3" type="ORF">IJ22_18780</name>
</gene>
<dbReference type="PATRIC" id="fig|162209.4.peg.1990"/>
<dbReference type="SUPFAM" id="SSF47413">
    <property type="entry name" value="lambda repressor-like DNA-binding domains"/>
    <property type="match status" value="1"/>
</dbReference>
<dbReference type="AlphaFoldDB" id="A0A0U2UGD6"/>
<dbReference type="STRING" id="162209.IJ22_18780"/>
<dbReference type="EMBL" id="CP013652">
    <property type="protein sequence ID" value="ALS22252.1"/>
    <property type="molecule type" value="Genomic_DNA"/>
</dbReference>
<keyword evidence="1" id="KW-0238">DNA-binding</keyword>
<dbReference type="Pfam" id="PF01381">
    <property type="entry name" value="HTH_3"/>
    <property type="match status" value="1"/>
</dbReference>
<dbReference type="CDD" id="cd00093">
    <property type="entry name" value="HTH_XRE"/>
    <property type="match status" value="1"/>
</dbReference>